<evidence type="ECO:0000313" key="4">
    <source>
        <dbReference type="Proteomes" id="UP001597399"/>
    </source>
</evidence>
<feature type="transmembrane region" description="Helical" evidence="1">
    <location>
        <begin position="189"/>
        <end position="211"/>
    </location>
</feature>
<keyword evidence="1" id="KW-1133">Transmembrane helix</keyword>
<dbReference type="Pfam" id="PF01569">
    <property type="entry name" value="PAP2"/>
    <property type="match status" value="1"/>
</dbReference>
<reference evidence="4" key="1">
    <citation type="journal article" date="2019" name="Int. J. Syst. Evol. Microbiol.">
        <title>The Global Catalogue of Microorganisms (GCM) 10K type strain sequencing project: providing services to taxonomists for standard genome sequencing and annotation.</title>
        <authorList>
            <consortium name="The Broad Institute Genomics Platform"/>
            <consortium name="The Broad Institute Genome Sequencing Center for Infectious Disease"/>
            <person name="Wu L."/>
            <person name="Ma J."/>
        </authorList>
    </citation>
    <scope>NUCLEOTIDE SEQUENCE [LARGE SCALE GENOMIC DNA]</scope>
    <source>
        <strain evidence="4">TISTR 2466</strain>
    </source>
</reference>
<proteinExistence type="predicted"/>
<dbReference type="InterPro" id="IPR000326">
    <property type="entry name" value="PAP2/HPO"/>
</dbReference>
<name>A0ABW5S687_9BACL</name>
<dbReference type="PANTHER" id="PTHR14969:SF13">
    <property type="entry name" value="AT30094P"/>
    <property type="match status" value="1"/>
</dbReference>
<feature type="domain" description="Phosphatidic acid phosphatase type 2/haloperoxidase" evidence="2">
    <location>
        <begin position="92"/>
        <end position="204"/>
    </location>
</feature>
<evidence type="ECO:0000256" key="1">
    <source>
        <dbReference type="SAM" id="Phobius"/>
    </source>
</evidence>
<feature type="transmembrane region" description="Helical" evidence="1">
    <location>
        <begin position="67"/>
        <end position="85"/>
    </location>
</feature>
<protein>
    <submittedName>
        <fullName evidence="3">Phosphatase PAP2 family protein</fullName>
    </submittedName>
</protein>
<keyword evidence="1" id="KW-0812">Transmembrane</keyword>
<dbReference type="RefSeq" id="WP_253062726.1">
    <property type="nucleotide sequence ID" value="NZ_JAMXWM010000015.1"/>
</dbReference>
<keyword evidence="1" id="KW-0472">Membrane</keyword>
<dbReference type="Proteomes" id="UP001597399">
    <property type="component" value="Unassembled WGS sequence"/>
</dbReference>
<dbReference type="SMART" id="SM00014">
    <property type="entry name" value="acidPPc"/>
    <property type="match status" value="1"/>
</dbReference>
<feature type="transmembrane region" description="Helical" evidence="1">
    <location>
        <begin position="158"/>
        <end position="177"/>
    </location>
</feature>
<keyword evidence="4" id="KW-1185">Reference proteome</keyword>
<accession>A0ABW5S687</accession>
<sequence length="215" mass="24677">MAVTGNEKKSIIPWLWFSMACVLLFLILVIAIRQPAVQALDRELIQGLNPIRISALILFFSNFTDFASSRLLLLIIALFMIYLFFRKRIFSLILLPLVFLIEREVNGVLKNWVMRDRPPFHHLVHETGYSFPSGHAMNASTVYGLLILLILPLIKSKWIRIAWVTLGLAMILLIGFSRPFLRVHYFTDIFAGYCAGGFFVGISAIVLIFVYNRKR</sequence>
<dbReference type="EMBL" id="JBHUMQ010000033">
    <property type="protein sequence ID" value="MFD2694913.1"/>
    <property type="molecule type" value="Genomic_DNA"/>
</dbReference>
<gene>
    <name evidence="3" type="ORF">ACFSUE_14945</name>
</gene>
<evidence type="ECO:0000313" key="3">
    <source>
        <dbReference type="EMBL" id="MFD2694913.1"/>
    </source>
</evidence>
<feature type="transmembrane region" description="Helical" evidence="1">
    <location>
        <begin position="12"/>
        <end position="32"/>
    </location>
</feature>
<dbReference type="CDD" id="cd03392">
    <property type="entry name" value="PAP2_like_2"/>
    <property type="match status" value="1"/>
</dbReference>
<comment type="caution">
    <text evidence="3">The sequence shown here is derived from an EMBL/GenBank/DDBJ whole genome shotgun (WGS) entry which is preliminary data.</text>
</comment>
<dbReference type="PANTHER" id="PTHR14969">
    <property type="entry name" value="SPHINGOSINE-1-PHOSPHATE PHOSPHOHYDROLASE"/>
    <property type="match status" value="1"/>
</dbReference>
<organism evidence="3 4">
    <name type="scientific">Sporolactobacillus shoreicorticis</name>
    <dbReference type="NCBI Taxonomy" id="1923877"/>
    <lineage>
        <taxon>Bacteria</taxon>
        <taxon>Bacillati</taxon>
        <taxon>Bacillota</taxon>
        <taxon>Bacilli</taxon>
        <taxon>Bacillales</taxon>
        <taxon>Sporolactobacillaceae</taxon>
        <taxon>Sporolactobacillus</taxon>
    </lineage>
</organism>
<dbReference type="InterPro" id="IPR036938">
    <property type="entry name" value="PAP2/HPO_sf"/>
</dbReference>
<evidence type="ECO:0000259" key="2">
    <source>
        <dbReference type="SMART" id="SM00014"/>
    </source>
</evidence>
<feature type="transmembrane region" description="Helical" evidence="1">
    <location>
        <begin position="129"/>
        <end position="151"/>
    </location>
</feature>
<dbReference type="SUPFAM" id="SSF48317">
    <property type="entry name" value="Acid phosphatase/Vanadium-dependent haloperoxidase"/>
    <property type="match status" value="1"/>
</dbReference>
<dbReference type="Gene3D" id="1.20.144.10">
    <property type="entry name" value="Phosphatidic acid phosphatase type 2/haloperoxidase"/>
    <property type="match status" value="1"/>
</dbReference>